<evidence type="ECO:0008006" key="3">
    <source>
        <dbReference type="Google" id="ProtNLM"/>
    </source>
</evidence>
<dbReference type="Proteomes" id="UP000184310">
    <property type="component" value="Unassembled WGS sequence"/>
</dbReference>
<proteinExistence type="predicted"/>
<keyword evidence="2" id="KW-1185">Reference proteome</keyword>
<dbReference type="STRING" id="1121302.SAMN02745163_00856"/>
<evidence type="ECO:0000313" key="2">
    <source>
        <dbReference type="Proteomes" id="UP000184310"/>
    </source>
</evidence>
<gene>
    <name evidence="1" type="ORF">SAMN02745163_00856</name>
</gene>
<dbReference type="AlphaFoldDB" id="A0A1M6EHL8"/>
<reference evidence="1 2" key="1">
    <citation type="submission" date="2016-11" db="EMBL/GenBank/DDBJ databases">
        <authorList>
            <person name="Jaros S."/>
            <person name="Januszkiewicz K."/>
            <person name="Wedrychowicz H."/>
        </authorList>
    </citation>
    <scope>NUCLEOTIDE SEQUENCE [LARGE SCALE GENOMIC DNA]</scope>
    <source>
        <strain evidence="1 2">DSM 21758</strain>
    </source>
</reference>
<organism evidence="1 2">
    <name type="scientific">Clostridium cavendishii DSM 21758</name>
    <dbReference type="NCBI Taxonomy" id="1121302"/>
    <lineage>
        <taxon>Bacteria</taxon>
        <taxon>Bacillati</taxon>
        <taxon>Bacillota</taxon>
        <taxon>Clostridia</taxon>
        <taxon>Eubacteriales</taxon>
        <taxon>Clostridiaceae</taxon>
        <taxon>Clostridium</taxon>
    </lineage>
</organism>
<dbReference type="RefSeq" id="WP_072985441.1">
    <property type="nucleotide sequence ID" value="NZ_FQZB01000005.1"/>
</dbReference>
<sequence>MIIGTLESMLIILSAYIILLIVQKLVDFVKLIRLSTKEGSVIESLKDFTKEEYIFLCKKFLEKDCFIDFVNVYDDFFVCCKNGIKYGLIISKEEKMLKEKDIEHFYGYIILNNLDGMVIITSYGYEDKIKEKAENVMNLKFISYSIEQVGEIYNNFFEFID</sequence>
<dbReference type="EMBL" id="FQZB01000005">
    <property type="protein sequence ID" value="SHI84965.1"/>
    <property type="molecule type" value="Genomic_DNA"/>
</dbReference>
<name>A0A1M6EHL8_9CLOT</name>
<evidence type="ECO:0000313" key="1">
    <source>
        <dbReference type="EMBL" id="SHI84965.1"/>
    </source>
</evidence>
<protein>
    <recommendedName>
        <fullName evidence="3">Restriction endonuclease</fullName>
    </recommendedName>
</protein>
<accession>A0A1M6EHL8</accession>